<dbReference type="Pfam" id="PF01754">
    <property type="entry name" value="zf-A20"/>
    <property type="match status" value="1"/>
</dbReference>
<reference evidence="9 10" key="1">
    <citation type="submission" date="2019-11" db="EMBL/GenBank/DDBJ databases">
        <title>Whole genome sequence of Oryza granulata.</title>
        <authorList>
            <person name="Li W."/>
        </authorList>
    </citation>
    <scope>NUCLEOTIDE SEQUENCE [LARGE SCALE GENOMIC DNA]</scope>
    <source>
        <strain evidence="10">cv. Menghai</strain>
        <tissue evidence="9">Leaf</tissue>
    </source>
</reference>
<keyword evidence="2" id="KW-0479">Metal-binding</keyword>
<protein>
    <recommendedName>
        <fullName evidence="8">AN1-type domain-containing protein</fullName>
    </recommendedName>
</protein>
<keyword evidence="3 6" id="KW-0863">Zinc-finger</keyword>
<dbReference type="Gene3D" id="1.20.5.4770">
    <property type="match status" value="2"/>
</dbReference>
<dbReference type="Pfam" id="PF01428">
    <property type="entry name" value="zf-AN1"/>
    <property type="match status" value="1"/>
</dbReference>
<evidence type="ECO:0000256" key="4">
    <source>
        <dbReference type="ARBA" id="ARBA00022833"/>
    </source>
</evidence>
<dbReference type="GO" id="GO:0008270">
    <property type="term" value="F:zinc ion binding"/>
    <property type="evidence" value="ECO:0007669"/>
    <property type="project" value="UniProtKB-KW"/>
</dbReference>
<organism evidence="9 10">
    <name type="scientific">Oryza meyeriana var. granulata</name>
    <dbReference type="NCBI Taxonomy" id="110450"/>
    <lineage>
        <taxon>Eukaryota</taxon>
        <taxon>Viridiplantae</taxon>
        <taxon>Streptophyta</taxon>
        <taxon>Embryophyta</taxon>
        <taxon>Tracheophyta</taxon>
        <taxon>Spermatophyta</taxon>
        <taxon>Magnoliopsida</taxon>
        <taxon>Liliopsida</taxon>
        <taxon>Poales</taxon>
        <taxon>Poaceae</taxon>
        <taxon>BOP clade</taxon>
        <taxon>Oryzoideae</taxon>
        <taxon>Oryzeae</taxon>
        <taxon>Oryzinae</taxon>
        <taxon>Oryza</taxon>
        <taxon>Oryza meyeriana</taxon>
    </lineage>
</organism>
<comment type="caution">
    <text evidence="9">The sequence shown here is derived from an EMBL/GenBank/DDBJ whole genome shotgun (WGS) entry which is preliminary data.</text>
</comment>
<evidence type="ECO:0000256" key="7">
    <source>
        <dbReference type="SAM" id="MobiDB-lite"/>
    </source>
</evidence>
<keyword evidence="10" id="KW-1185">Reference proteome</keyword>
<dbReference type="GO" id="GO:0003677">
    <property type="term" value="F:DNA binding"/>
    <property type="evidence" value="ECO:0007669"/>
    <property type="project" value="InterPro"/>
</dbReference>
<dbReference type="SMART" id="SM00154">
    <property type="entry name" value="ZnF_AN1"/>
    <property type="match status" value="1"/>
</dbReference>
<feature type="domain" description="AN1-type" evidence="8">
    <location>
        <begin position="99"/>
        <end position="145"/>
    </location>
</feature>
<proteinExistence type="predicted"/>
<feature type="compositionally biased region" description="Low complexity" evidence="7">
    <location>
        <begin position="71"/>
        <end position="80"/>
    </location>
</feature>
<evidence type="ECO:0000313" key="10">
    <source>
        <dbReference type="Proteomes" id="UP000479710"/>
    </source>
</evidence>
<evidence type="ECO:0000256" key="5">
    <source>
        <dbReference type="ARBA" id="ARBA00023016"/>
    </source>
</evidence>
<dbReference type="OrthoDB" id="428577at2759"/>
<comment type="function">
    <text evidence="1">May be involved in environmental stress response.</text>
</comment>
<sequence>MEEKQAAAGGGAPLCANGCGLFGNAATKNLCSNQETKNLCSKCYRDHPKASSSSSAIATAPDVAHEIKAAAASVPSTPSSLKGKEEAAQDPAAASSAPPAKPNRCASCRKKVGLLGFACRCGGTFCSLHRFADKHACSFDLKTTDRDKIAKENPLVVAPKIPKL</sequence>
<dbReference type="AlphaFoldDB" id="A0A6G1CIU9"/>
<dbReference type="PANTHER" id="PTHR10634:SF147">
    <property type="entry name" value="A20-TYPE DOMAIN-CONTAINING PROTEIN"/>
    <property type="match status" value="1"/>
</dbReference>
<dbReference type="PANTHER" id="PTHR10634">
    <property type="entry name" value="AN1-TYPE ZINC FINGER PROTEIN"/>
    <property type="match status" value="1"/>
</dbReference>
<dbReference type="InterPro" id="IPR000058">
    <property type="entry name" value="Znf_AN1"/>
</dbReference>
<evidence type="ECO:0000256" key="2">
    <source>
        <dbReference type="ARBA" id="ARBA00022723"/>
    </source>
</evidence>
<evidence type="ECO:0000313" key="9">
    <source>
        <dbReference type="EMBL" id="KAF0900089.1"/>
    </source>
</evidence>
<evidence type="ECO:0000256" key="1">
    <source>
        <dbReference type="ARBA" id="ARBA00003732"/>
    </source>
</evidence>
<evidence type="ECO:0000256" key="6">
    <source>
        <dbReference type="PROSITE-ProRule" id="PRU00449"/>
    </source>
</evidence>
<dbReference type="InterPro" id="IPR050652">
    <property type="entry name" value="AN1_A20_ZnFinger"/>
</dbReference>
<keyword evidence="4" id="KW-0862">Zinc</keyword>
<dbReference type="FunFam" id="4.10.1110.10:FF:000001">
    <property type="entry name" value="Zinc finger AN1-type containing 6"/>
    <property type="match status" value="1"/>
</dbReference>
<dbReference type="EMBL" id="SPHZ02000009">
    <property type="protein sequence ID" value="KAF0900089.1"/>
    <property type="molecule type" value="Genomic_DNA"/>
</dbReference>
<dbReference type="PROSITE" id="PS51039">
    <property type="entry name" value="ZF_AN1"/>
    <property type="match status" value="1"/>
</dbReference>
<gene>
    <name evidence="9" type="ORF">E2562_026823</name>
</gene>
<evidence type="ECO:0000256" key="3">
    <source>
        <dbReference type="ARBA" id="ARBA00022771"/>
    </source>
</evidence>
<dbReference type="Proteomes" id="UP000479710">
    <property type="component" value="Unassembled WGS sequence"/>
</dbReference>
<feature type="compositionally biased region" description="Low complexity" evidence="7">
    <location>
        <begin position="89"/>
        <end position="98"/>
    </location>
</feature>
<name>A0A6G1CIU9_9ORYZ</name>
<dbReference type="Gene3D" id="4.10.1110.10">
    <property type="entry name" value="AN1-like Zinc finger"/>
    <property type="match status" value="1"/>
</dbReference>
<keyword evidence="5" id="KW-0346">Stress response</keyword>
<dbReference type="SUPFAM" id="SSF118310">
    <property type="entry name" value="AN1-like Zinc finger"/>
    <property type="match status" value="1"/>
</dbReference>
<dbReference type="InterPro" id="IPR035896">
    <property type="entry name" value="AN1-like_Znf"/>
</dbReference>
<dbReference type="InterPro" id="IPR002653">
    <property type="entry name" value="Znf_A20"/>
</dbReference>
<accession>A0A6G1CIU9</accession>
<feature type="region of interest" description="Disordered" evidence="7">
    <location>
        <begin position="71"/>
        <end position="103"/>
    </location>
</feature>
<evidence type="ECO:0000259" key="8">
    <source>
        <dbReference type="PROSITE" id="PS51039"/>
    </source>
</evidence>